<organism evidence="1 2">
    <name type="scientific">Hypsizygus marmoreus</name>
    <name type="common">White beech mushroom</name>
    <name type="synonym">Agaricus marmoreus</name>
    <dbReference type="NCBI Taxonomy" id="39966"/>
    <lineage>
        <taxon>Eukaryota</taxon>
        <taxon>Fungi</taxon>
        <taxon>Dikarya</taxon>
        <taxon>Basidiomycota</taxon>
        <taxon>Agaricomycotina</taxon>
        <taxon>Agaricomycetes</taxon>
        <taxon>Agaricomycetidae</taxon>
        <taxon>Agaricales</taxon>
        <taxon>Tricholomatineae</taxon>
        <taxon>Lyophyllaceae</taxon>
        <taxon>Hypsizygus</taxon>
    </lineage>
</organism>
<protein>
    <submittedName>
        <fullName evidence="1">Uncharacterized protein</fullName>
    </submittedName>
</protein>
<proteinExistence type="predicted"/>
<gene>
    <name evidence="1" type="ORF">Hypma_001838</name>
</gene>
<dbReference type="AlphaFoldDB" id="A0A369JD71"/>
<keyword evidence="2" id="KW-1185">Reference proteome</keyword>
<evidence type="ECO:0000313" key="2">
    <source>
        <dbReference type="Proteomes" id="UP000076154"/>
    </source>
</evidence>
<dbReference type="Proteomes" id="UP000076154">
    <property type="component" value="Unassembled WGS sequence"/>
</dbReference>
<sequence length="88" mass="9701">MPSRRCVGYGKNAFGQWADRSSLNIYNTASDGSKNVWSKYEFPCGDVLVDPKSSRCSASAKSFHSQTFKNFGGKALCLISRYSLANAY</sequence>
<accession>A0A369JD71</accession>
<comment type="caution">
    <text evidence="1">The sequence shown here is derived from an EMBL/GenBank/DDBJ whole genome shotgun (WGS) entry which is preliminary data.</text>
</comment>
<dbReference type="InParanoid" id="A0A369JD71"/>
<name>A0A369JD71_HYPMA</name>
<evidence type="ECO:0000313" key="1">
    <source>
        <dbReference type="EMBL" id="RDB17374.1"/>
    </source>
</evidence>
<dbReference type="EMBL" id="LUEZ02000113">
    <property type="protein sequence ID" value="RDB17374.1"/>
    <property type="molecule type" value="Genomic_DNA"/>
</dbReference>
<reference evidence="1" key="1">
    <citation type="submission" date="2018-04" db="EMBL/GenBank/DDBJ databases">
        <title>Whole genome sequencing of Hypsizygus marmoreus.</title>
        <authorList>
            <person name="Choi I.-G."/>
            <person name="Min B."/>
            <person name="Kim J.-G."/>
            <person name="Kim S."/>
            <person name="Oh Y.-L."/>
            <person name="Kong W.-S."/>
            <person name="Park H."/>
            <person name="Jeong J."/>
            <person name="Song E.-S."/>
        </authorList>
    </citation>
    <scope>NUCLEOTIDE SEQUENCE [LARGE SCALE GENOMIC DNA]</scope>
    <source>
        <strain evidence="1">51987-8</strain>
    </source>
</reference>